<dbReference type="GO" id="GO:1990573">
    <property type="term" value="P:potassium ion import across plasma membrane"/>
    <property type="evidence" value="ECO:0007669"/>
    <property type="project" value="TreeGrafter"/>
</dbReference>
<feature type="region of interest" description="Disordered" evidence="5">
    <location>
        <begin position="149"/>
        <end position="225"/>
    </location>
</feature>
<evidence type="ECO:0000256" key="2">
    <source>
        <dbReference type="ARBA" id="ARBA00022692"/>
    </source>
</evidence>
<dbReference type="GO" id="GO:0016020">
    <property type="term" value="C:membrane"/>
    <property type="evidence" value="ECO:0007669"/>
    <property type="project" value="UniProtKB-SubCell"/>
</dbReference>
<dbReference type="GO" id="GO:0055078">
    <property type="term" value="P:sodium ion homeostasis"/>
    <property type="evidence" value="ECO:0007669"/>
    <property type="project" value="TreeGrafter"/>
</dbReference>
<dbReference type="PANTHER" id="PTHR11827">
    <property type="entry name" value="SOLUTE CARRIER FAMILY 12, CATION COTRANSPORTERS"/>
    <property type="match status" value="1"/>
</dbReference>
<dbReference type="Pfam" id="PF03522">
    <property type="entry name" value="SLC12"/>
    <property type="match status" value="1"/>
</dbReference>
<organism evidence="7 8">
    <name type="scientific">Desmophyllum pertusum</name>
    <dbReference type="NCBI Taxonomy" id="174260"/>
    <lineage>
        <taxon>Eukaryota</taxon>
        <taxon>Metazoa</taxon>
        <taxon>Cnidaria</taxon>
        <taxon>Anthozoa</taxon>
        <taxon>Hexacorallia</taxon>
        <taxon>Scleractinia</taxon>
        <taxon>Caryophylliina</taxon>
        <taxon>Caryophylliidae</taxon>
        <taxon>Desmophyllum</taxon>
    </lineage>
</organism>
<evidence type="ECO:0000256" key="4">
    <source>
        <dbReference type="ARBA" id="ARBA00023136"/>
    </source>
</evidence>
<keyword evidence="3" id="KW-1133">Transmembrane helix</keyword>
<evidence type="ECO:0000256" key="3">
    <source>
        <dbReference type="ARBA" id="ARBA00022989"/>
    </source>
</evidence>
<dbReference type="GO" id="GO:0008511">
    <property type="term" value="F:sodium:potassium:chloride symporter activity"/>
    <property type="evidence" value="ECO:0007669"/>
    <property type="project" value="TreeGrafter"/>
</dbReference>
<accession>A0A9X0A2V6</accession>
<dbReference type="GO" id="GO:0055075">
    <property type="term" value="P:potassium ion homeostasis"/>
    <property type="evidence" value="ECO:0007669"/>
    <property type="project" value="TreeGrafter"/>
</dbReference>
<keyword evidence="4" id="KW-0472">Membrane</keyword>
<dbReference type="AlphaFoldDB" id="A0A9X0A2V6"/>
<evidence type="ECO:0000256" key="1">
    <source>
        <dbReference type="ARBA" id="ARBA00004141"/>
    </source>
</evidence>
<dbReference type="InterPro" id="IPR004842">
    <property type="entry name" value="SLC12A_fam"/>
</dbReference>
<feature type="domain" description="SLC12A transporter C-terminal" evidence="6">
    <location>
        <begin position="1"/>
        <end position="120"/>
    </location>
</feature>
<dbReference type="Proteomes" id="UP001163046">
    <property type="component" value="Unassembled WGS sequence"/>
</dbReference>
<sequence length="225" mass="24873">MANLLKRFRIDFTSVVEVEGINVQPSSSSIHNFMKLPVRDEFFDIRTLEKDRKTMRNIRLGELIRQHSNDAKLIVLTLPVPKVEMMSPLLYMSWLDVLSAASPPVLMVRGNQQSVLTFYSTLPYKCPRRACSDFQDALPVFPAVPVTMTPAVENPPAEEEANAEVISGTESDSDDELPDLEEGDAGQPNISSDVAAAAGLSEEPVSKAKQSRGEKRPGKQCQNLD</sequence>
<evidence type="ECO:0000313" key="7">
    <source>
        <dbReference type="EMBL" id="KAJ7391819.1"/>
    </source>
</evidence>
<name>A0A9X0A2V6_9CNID</name>
<evidence type="ECO:0000313" key="8">
    <source>
        <dbReference type="Proteomes" id="UP001163046"/>
    </source>
</evidence>
<protein>
    <recommendedName>
        <fullName evidence="6">SLC12A transporter C-terminal domain-containing protein</fullName>
    </recommendedName>
</protein>
<keyword evidence="8" id="KW-1185">Reference proteome</keyword>
<evidence type="ECO:0000259" key="6">
    <source>
        <dbReference type="Pfam" id="PF03522"/>
    </source>
</evidence>
<comment type="subcellular location">
    <subcellularLocation>
        <location evidence="1">Membrane</location>
        <topology evidence="1">Multi-pass membrane protein</topology>
    </subcellularLocation>
</comment>
<dbReference type="PANTHER" id="PTHR11827:SF103">
    <property type="entry name" value="SODIUM CHLORIDE COTRANSPORTER 69, ISOFORM E"/>
    <property type="match status" value="1"/>
</dbReference>
<dbReference type="InterPro" id="IPR018491">
    <property type="entry name" value="SLC12_C"/>
</dbReference>
<dbReference type="GO" id="GO:0006884">
    <property type="term" value="P:cell volume homeostasis"/>
    <property type="evidence" value="ECO:0007669"/>
    <property type="project" value="TreeGrafter"/>
</dbReference>
<comment type="caution">
    <text evidence="7">The sequence shown here is derived from an EMBL/GenBank/DDBJ whole genome shotgun (WGS) entry which is preliminary data.</text>
</comment>
<dbReference type="EMBL" id="MU825404">
    <property type="protein sequence ID" value="KAJ7391819.1"/>
    <property type="molecule type" value="Genomic_DNA"/>
</dbReference>
<dbReference type="GO" id="GO:0055064">
    <property type="term" value="P:chloride ion homeostasis"/>
    <property type="evidence" value="ECO:0007669"/>
    <property type="project" value="TreeGrafter"/>
</dbReference>
<reference evidence="7" key="1">
    <citation type="submission" date="2023-01" db="EMBL/GenBank/DDBJ databases">
        <title>Genome assembly of the deep-sea coral Lophelia pertusa.</title>
        <authorList>
            <person name="Herrera S."/>
            <person name="Cordes E."/>
        </authorList>
    </citation>
    <scope>NUCLEOTIDE SEQUENCE</scope>
    <source>
        <strain evidence="7">USNM1676648</strain>
        <tissue evidence="7">Polyp</tissue>
    </source>
</reference>
<keyword evidence="2" id="KW-0812">Transmembrane</keyword>
<gene>
    <name evidence="7" type="ORF">OS493_016108</name>
</gene>
<proteinExistence type="predicted"/>
<dbReference type="OrthoDB" id="2020542at2759"/>
<feature type="compositionally biased region" description="Acidic residues" evidence="5">
    <location>
        <begin position="171"/>
        <end position="184"/>
    </location>
</feature>
<evidence type="ECO:0000256" key="5">
    <source>
        <dbReference type="SAM" id="MobiDB-lite"/>
    </source>
</evidence>